<evidence type="ECO:0000256" key="5">
    <source>
        <dbReference type="ARBA" id="ARBA00020673"/>
    </source>
</evidence>
<accession>A0AAD4HYT8</accession>
<evidence type="ECO:0000256" key="6">
    <source>
        <dbReference type="ARBA" id="ARBA00022692"/>
    </source>
</evidence>
<comment type="similarity">
    <text evidence="3">Belongs to the TVP38/TMEM64 family.</text>
</comment>
<comment type="function">
    <text evidence="1">Golgi membrane protein involved in vesicular trafficking and spindle migration.</text>
</comment>
<comment type="caution">
    <text evidence="13">The sequence shown here is derived from an EMBL/GenBank/DDBJ whole genome shotgun (WGS) entry which is preliminary data.</text>
</comment>
<evidence type="ECO:0000259" key="12">
    <source>
        <dbReference type="Pfam" id="PF09335"/>
    </source>
</evidence>
<keyword evidence="9 11" id="KW-0472">Membrane</keyword>
<reference evidence="13" key="1">
    <citation type="submission" date="2023-02" db="EMBL/GenBank/DDBJ databases">
        <authorList>
            <person name="Palmer J.M."/>
        </authorList>
    </citation>
    <scope>NUCLEOTIDE SEQUENCE</scope>
    <source>
        <strain evidence="13">FW57</strain>
    </source>
</reference>
<keyword evidence="8" id="KW-0333">Golgi apparatus</keyword>
<dbReference type="Proteomes" id="UP001197093">
    <property type="component" value="Unassembled WGS sequence"/>
</dbReference>
<feature type="compositionally biased region" description="Gly residues" evidence="10">
    <location>
        <begin position="408"/>
        <end position="422"/>
    </location>
</feature>
<evidence type="ECO:0000313" key="13">
    <source>
        <dbReference type="EMBL" id="KAG7292549.1"/>
    </source>
</evidence>
<gene>
    <name evidence="13" type="ORF">NEMBOFW57_002584</name>
</gene>
<dbReference type="GO" id="GO:0000139">
    <property type="term" value="C:Golgi membrane"/>
    <property type="evidence" value="ECO:0007669"/>
    <property type="project" value="UniProtKB-SubCell"/>
</dbReference>
<dbReference type="InterPro" id="IPR032816">
    <property type="entry name" value="VTT_dom"/>
</dbReference>
<evidence type="ECO:0000256" key="7">
    <source>
        <dbReference type="ARBA" id="ARBA00022989"/>
    </source>
</evidence>
<sequence length="422" mass="44460">MPRPLEDDFFADPSPGRTTSPPSIPTITTTRPSLSPNDDDNNDDINNHPPAWTPRPTPPGARRLSSRRSLHEPPARPAKPASVITSAVTTLTTLAQQSLRLYLALTPAQRVLVCLAGGAVLTLGLLFLVYSHRIFAVLGPWAASWRATPGGWIPIWLATVATGFPPIIGYSTCVTVAGFVYGFPLGWPIAASATVVGSTAAFMTSRGIFSGYVHRLVGGDKRFIALGQVLRQDGILVLVMIRLCPLPYSLSNGFLATVGSIKARGFALATAAATPKLLVHVFIGSRLALLAESGDKMSGFDRAINYVSMAVFGVVGFGVGLLIYRRTMARAAELAREAELEAGGALLDGGALDDDLEQGVTGSDLENGRMVDPDELDAAALMDDDDISLWDAAGGDGYRDSWDDDGTVGAGNKGTGLNGRGN</sequence>
<evidence type="ECO:0000256" key="2">
    <source>
        <dbReference type="ARBA" id="ARBA00004653"/>
    </source>
</evidence>
<protein>
    <recommendedName>
        <fullName evidence="4">Golgi apparatus membrane protein TVP38</fullName>
    </recommendedName>
    <alternativeName>
        <fullName evidence="5">Golgi apparatus membrane protein tvp38</fullName>
    </alternativeName>
</protein>
<feature type="transmembrane region" description="Helical" evidence="11">
    <location>
        <begin position="151"/>
        <end position="173"/>
    </location>
</feature>
<name>A0AAD4HYT8_9PEZI</name>
<dbReference type="EMBL" id="JAHCVI010000001">
    <property type="protein sequence ID" value="KAG7292549.1"/>
    <property type="molecule type" value="Genomic_DNA"/>
</dbReference>
<evidence type="ECO:0000256" key="10">
    <source>
        <dbReference type="SAM" id="MobiDB-lite"/>
    </source>
</evidence>
<dbReference type="GO" id="GO:0016192">
    <property type="term" value="P:vesicle-mediated transport"/>
    <property type="evidence" value="ECO:0007669"/>
    <property type="project" value="TreeGrafter"/>
</dbReference>
<feature type="compositionally biased region" description="Low complexity" evidence="10">
    <location>
        <begin position="13"/>
        <end position="36"/>
    </location>
</feature>
<feature type="region of interest" description="Disordered" evidence="10">
    <location>
        <begin position="1"/>
        <end position="81"/>
    </location>
</feature>
<feature type="transmembrane region" description="Helical" evidence="11">
    <location>
        <begin position="303"/>
        <end position="324"/>
    </location>
</feature>
<keyword evidence="14" id="KW-1185">Reference proteome</keyword>
<dbReference type="PANTHER" id="PTHR47549">
    <property type="entry name" value="GOLGI APPARATUS MEMBRANE PROTEIN TVP38-RELATED"/>
    <property type="match status" value="1"/>
</dbReference>
<comment type="subcellular location">
    <subcellularLocation>
        <location evidence="2">Golgi apparatus membrane</location>
        <topology evidence="2">Multi-pass membrane protein</topology>
    </subcellularLocation>
</comment>
<evidence type="ECO:0000256" key="3">
    <source>
        <dbReference type="ARBA" id="ARBA00008640"/>
    </source>
</evidence>
<evidence type="ECO:0000256" key="8">
    <source>
        <dbReference type="ARBA" id="ARBA00023034"/>
    </source>
</evidence>
<evidence type="ECO:0000256" key="11">
    <source>
        <dbReference type="SAM" id="Phobius"/>
    </source>
</evidence>
<evidence type="ECO:0000313" key="14">
    <source>
        <dbReference type="Proteomes" id="UP001197093"/>
    </source>
</evidence>
<keyword evidence="6 11" id="KW-0812">Transmembrane</keyword>
<proteinExistence type="inferred from homology"/>
<dbReference type="AlphaFoldDB" id="A0AAD4HYT8"/>
<evidence type="ECO:0000256" key="4">
    <source>
        <dbReference type="ARBA" id="ARBA00013533"/>
    </source>
</evidence>
<dbReference type="Pfam" id="PF09335">
    <property type="entry name" value="VTT_dom"/>
    <property type="match status" value="1"/>
</dbReference>
<organism evidence="13 14">
    <name type="scientific">Staphylotrichum longicolle</name>
    <dbReference type="NCBI Taxonomy" id="669026"/>
    <lineage>
        <taxon>Eukaryota</taxon>
        <taxon>Fungi</taxon>
        <taxon>Dikarya</taxon>
        <taxon>Ascomycota</taxon>
        <taxon>Pezizomycotina</taxon>
        <taxon>Sordariomycetes</taxon>
        <taxon>Sordariomycetidae</taxon>
        <taxon>Sordariales</taxon>
        <taxon>Chaetomiaceae</taxon>
        <taxon>Staphylotrichum</taxon>
    </lineage>
</organism>
<feature type="domain" description="VTT" evidence="12">
    <location>
        <begin position="170"/>
        <end position="285"/>
    </location>
</feature>
<feature type="transmembrane region" description="Helical" evidence="11">
    <location>
        <begin position="111"/>
        <end position="131"/>
    </location>
</feature>
<dbReference type="PANTHER" id="PTHR47549:SF1">
    <property type="entry name" value="GOLGI APPARATUS MEMBRANE PROTEIN TVP38"/>
    <property type="match status" value="1"/>
</dbReference>
<evidence type="ECO:0000256" key="1">
    <source>
        <dbReference type="ARBA" id="ARBA00002978"/>
    </source>
</evidence>
<feature type="region of interest" description="Disordered" evidence="10">
    <location>
        <begin position="397"/>
        <end position="422"/>
    </location>
</feature>
<dbReference type="InterPro" id="IPR051076">
    <property type="entry name" value="Golgi_membrane_TVP38/TMEM64"/>
</dbReference>
<evidence type="ECO:0000256" key="9">
    <source>
        <dbReference type="ARBA" id="ARBA00023136"/>
    </source>
</evidence>
<dbReference type="GO" id="GO:0000022">
    <property type="term" value="P:mitotic spindle elongation"/>
    <property type="evidence" value="ECO:0007669"/>
    <property type="project" value="TreeGrafter"/>
</dbReference>
<feature type="transmembrane region" description="Helical" evidence="11">
    <location>
        <begin position="265"/>
        <end position="283"/>
    </location>
</feature>
<keyword evidence="7 11" id="KW-1133">Transmembrane helix</keyword>
<feature type="transmembrane region" description="Helical" evidence="11">
    <location>
        <begin position="185"/>
        <end position="203"/>
    </location>
</feature>